<accession>A0ACB1B9E0</accession>
<comment type="caution">
    <text evidence="1">The sequence shown here is derived from an EMBL/GenBank/DDBJ whole genome shotgun (WGS) entry which is preliminary data.</text>
</comment>
<organism evidence="1 2">
    <name type="scientific">Meloidogyne enterolobii</name>
    <name type="common">Root-knot nematode worm</name>
    <name type="synonym">Meloidogyne mayaguensis</name>
    <dbReference type="NCBI Taxonomy" id="390850"/>
    <lineage>
        <taxon>Eukaryota</taxon>
        <taxon>Metazoa</taxon>
        <taxon>Ecdysozoa</taxon>
        <taxon>Nematoda</taxon>
        <taxon>Chromadorea</taxon>
        <taxon>Rhabditida</taxon>
        <taxon>Tylenchina</taxon>
        <taxon>Tylenchomorpha</taxon>
        <taxon>Tylenchoidea</taxon>
        <taxon>Meloidogynidae</taxon>
        <taxon>Meloidogyninae</taxon>
        <taxon>Meloidogyne</taxon>
    </lineage>
</organism>
<protein>
    <submittedName>
        <fullName evidence="1">Uncharacterized protein</fullName>
    </submittedName>
</protein>
<name>A0ACB1B9E0_MELEN</name>
<keyword evidence="2" id="KW-1185">Reference proteome</keyword>
<sequence length="180" mass="19493">MSGRRGNLIEGKVYVGGLPEDATSEELDDAFHKFGRIRKIWVARRPPGFAFVEFDDGRDAEDAVHALDGSRLCGVKVRVELAVGGRGGGGRGGRGGGGGGGFRNNDYRGGGGGGGGGSRYRDRSYDRRERSSFTKNSQSSQLTLLSTLPFMFFFTQIILHYLTFCTQKINKSPQRFTSAG</sequence>
<gene>
    <name evidence="1" type="ORF">MENTE1834_LOCUS49435</name>
</gene>
<proteinExistence type="predicted"/>
<evidence type="ECO:0000313" key="2">
    <source>
        <dbReference type="Proteomes" id="UP001497535"/>
    </source>
</evidence>
<dbReference type="Proteomes" id="UP001497535">
    <property type="component" value="Unassembled WGS sequence"/>
</dbReference>
<evidence type="ECO:0000313" key="1">
    <source>
        <dbReference type="EMBL" id="CAK5130413.1"/>
    </source>
</evidence>
<dbReference type="EMBL" id="CAVMJV010000383">
    <property type="protein sequence ID" value="CAK5130413.1"/>
    <property type="molecule type" value="Genomic_DNA"/>
</dbReference>
<reference evidence="1" key="1">
    <citation type="submission" date="2023-11" db="EMBL/GenBank/DDBJ databases">
        <authorList>
            <person name="Poullet M."/>
        </authorList>
    </citation>
    <scope>NUCLEOTIDE SEQUENCE</scope>
    <source>
        <strain evidence="1">E1834</strain>
    </source>
</reference>